<dbReference type="EMBL" id="LMWL01000018">
    <property type="protein sequence ID" value="KUM96520.1"/>
    <property type="molecule type" value="Genomic_DNA"/>
</dbReference>
<gene>
    <name evidence="2" type="ORF">AQI88_12125</name>
</gene>
<evidence type="ECO:0000313" key="3">
    <source>
        <dbReference type="Proteomes" id="UP000054241"/>
    </source>
</evidence>
<feature type="region of interest" description="Disordered" evidence="1">
    <location>
        <begin position="1"/>
        <end position="114"/>
    </location>
</feature>
<keyword evidence="3" id="KW-1185">Reference proteome</keyword>
<evidence type="ECO:0000313" key="2">
    <source>
        <dbReference type="EMBL" id="KUM96520.1"/>
    </source>
</evidence>
<name>A0A101NNI7_9ACTN</name>
<evidence type="ECO:0000256" key="1">
    <source>
        <dbReference type="SAM" id="MobiDB-lite"/>
    </source>
</evidence>
<proteinExistence type="predicted"/>
<reference evidence="2 3" key="1">
    <citation type="submission" date="2015-10" db="EMBL/GenBank/DDBJ databases">
        <title>Draft genome sequence of Streptomyces cellostaticus DSM 40189, type strain for the species Streptomyces cellostaticus.</title>
        <authorList>
            <person name="Ruckert C."/>
            <person name="Winkler A."/>
            <person name="Kalinowski J."/>
            <person name="Kampfer P."/>
            <person name="Glaeser S."/>
        </authorList>
    </citation>
    <scope>NUCLEOTIDE SEQUENCE [LARGE SCALE GENOMIC DNA]</scope>
    <source>
        <strain evidence="2 3">DSM 40189</strain>
    </source>
</reference>
<organism evidence="2 3">
    <name type="scientific">Streptomyces cellostaticus</name>
    <dbReference type="NCBI Taxonomy" id="67285"/>
    <lineage>
        <taxon>Bacteria</taxon>
        <taxon>Bacillati</taxon>
        <taxon>Actinomycetota</taxon>
        <taxon>Actinomycetes</taxon>
        <taxon>Kitasatosporales</taxon>
        <taxon>Streptomycetaceae</taxon>
        <taxon>Streptomyces</taxon>
    </lineage>
</organism>
<comment type="caution">
    <text evidence="2">The sequence shown here is derived from an EMBL/GenBank/DDBJ whole genome shotgun (WGS) entry which is preliminary data.</text>
</comment>
<feature type="compositionally biased region" description="Low complexity" evidence="1">
    <location>
        <begin position="46"/>
        <end position="58"/>
    </location>
</feature>
<protein>
    <submittedName>
        <fullName evidence="2">Uncharacterized protein</fullName>
    </submittedName>
</protein>
<dbReference type="AlphaFoldDB" id="A0A101NNI7"/>
<dbReference type="Proteomes" id="UP000054241">
    <property type="component" value="Unassembled WGS sequence"/>
</dbReference>
<accession>A0A101NNI7</accession>
<sequence>MGPEAGEAADPGSGVPGADGIGRSRAVVSDGASAGAPDRCGRDPARSAAEGSSRSETGADVEPGCPAADPCDPGRPEAEDDAGPGRRGPVADGIGRSRAVVSDKDSAGVSGRRG</sequence>